<dbReference type="FunFam" id="3.40.50.300:FF:001091">
    <property type="entry name" value="Probable disease resistance protein At1g61300"/>
    <property type="match status" value="1"/>
</dbReference>
<evidence type="ECO:0000259" key="6">
    <source>
        <dbReference type="Pfam" id="PF23247"/>
    </source>
</evidence>
<feature type="domain" description="Disease resistance protein At4g27190-like leucine-rich repeats" evidence="6">
    <location>
        <begin position="880"/>
        <end position="960"/>
    </location>
</feature>
<keyword evidence="3" id="KW-0611">Plant defense</keyword>
<dbReference type="InterPro" id="IPR057135">
    <property type="entry name" value="At4g27190-like_LRR"/>
</dbReference>
<dbReference type="PANTHER" id="PTHR33463:SF135">
    <property type="entry name" value="RESISTANCE PROTEIN RPS2, PUTATIVE-RELATED"/>
    <property type="match status" value="1"/>
</dbReference>
<evidence type="ECO:0000313" key="7">
    <source>
        <dbReference type="EMBL" id="TKR75476.1"/>
    </source>
</evidence>
<keyword evidence="4" id="KW-0067">ATP-binding</keyword>
<proteinExistence type="inferred from homology"/>
<evidence type="ECO:0000256" key="4">
    <source>
        <dbReference type="ARBA" id="ARBA00022840"/>
    </source>
</evidence>
<dbReference type="InterPro" id="IPR042197">
    <property type="entry name" value="Apaf_helical"/>
</dbReference>
<dbReference type="Gene3D" id="1.10.8.430">
    <property type="entry name" value="Helical domain of apoptotic protease-activating factors"/>
    <property type="match status" value="1"/>
</dbReference>
<evidence type="ECO:0000256" key="2">
    <source>
        <dbReference type="ARBA" id="ARBA00022741"/>
    </source>
</evidence>
<dbReference type="SUPFAM" id="SSF52058">
    <property type="entry name" value="L domain-like"/>
    <property type="match status" value="1"/>
</dbReference>
<dbReference type="GO" id="GO:0006952">
    <property type="term" value="P:defense response"/>
    <property type="evidence" value="ECO:0007669"/>
    <property type="project" value="UniProtKB-KW"/>
</dbReference>
<dbReference type="Pfam" id="PF00931">
    <property type="entry name" value="NB-ARC"/>
    <property type="match status" value="1"/>
</dbReference>
<evidence type="ECO:0000256" key="3">
    <source>
        <dbReference type="ARBA" id="ARBA00022821"/>
    </source>
</evidence>
<name>A0A4U5MZ81_POPAL</name>
<gene>
    <name evidence="7" type="ORF">D5086_0000284820</name>
</gene>
<dbReference type="Gene3D" id="3.40.50.300">
    <property type="entry name" value="P-loop containing nucleotide triphosphate hydrolases"/>
    <property type="match status" value="1"/>
</dbReference>
<feature type="domain" description="NB-ARC" evidence="5">
    <location>
        <begin position="1"/>
        <end position="140"/>
    </location>
</feature>
<evidence type="ECO:0000256" key="1">
    <source>
        <dbReference type="ARBA" id="ARBA00008894"/>
    </source>
</evidence>
<dbReference type="InterPro" id="IPR050905">
    <property type="entry name" value="Plant_NBS-LRR"/>
</dbReference>
<organism evidence="7">
    <name type="scientific">Populus alba</name>
    <name type="common">White poplar</name>
    <dbReference type="NCBI Taxonomy" id="43335"/>
    <lineage>
        <taxon>Eukaryota</taxon>
        <taxon>Viridiplantae</taxon>
        <taxon>Streptophyta</taxon>
        <taxon>Embryophyta</taxon>
        <taxon>Tracheophyta</taxon>
        <taxon>Spermatophyta</taxon>
        <taxon>Magnoliopsida</taxon>
        <taxon>eudicotyledons</taxon>
        <taxon>Gunneridae</taxon>
        <taxon>Pentapetalae</taxon>
        <taxon>rosids</taxon>
        <taxon>fabids</taxon>
        <taxon>Malpighiales</taxon>
        <taxon>Salicaceae</taxon>
        <taxon>Saliceae</taxon>
        <taxon>Populus</taxon>
    </lineage>
</organism>
<dbReference type="AlphaFoldDB" id="A0A4U5MZ81"/>
<dbReference type="Pfam" id="PF23247">
    <property type="entry name" value="LRR_RPS2"/>
    <property type="match status" value="3"/>
</dbReference>
<dbReference type="SUPFAM" id="SSF52540">
    <property type="entry name" value="P-loop containing nucleoside triphosphate hydrolases"/>
    <property type="match status" value="1"/>
</dbReference>
<feature type="domain" description="Disease resistance protein At4g27190-like leucine-rich repeats" evidence="6">
    <location>
        <begin position="527"/>
        <end position="666"/>
    </location>
</feature>
<dbReference type="PRINTS" id="PR00364">
    <property type="entry name" value="DISEASERSIST"/>
</dbReference>
<dbReference type="InterPro" id="IPR027417">
    <property type="entry name" value="P-loop_NTPase"/>
</dbReference>
<dbReference type="SUPFAM" id="SSF52047">
    <property type="entry name" value="RNI-like"/>
    <property type="match status" value="1"/>
</dbReference>
<comment type="similarity">
    <text evidence="1">Belongs to the disease resistance NB-LRR family.</text>
</comment>
<accession>A0A4U5MZ81</accession>
<dbReference type="GO" id="GO:0043531">
    <property type="term" value="F:ADP binding"/>
    <property type="evidence" value="ECO:0007669"/>
    <property type="project" value="InterPro"/>
</dbReference>
<dbReference type="PANTHER" id="PTHR33463">
    <property type="entry name" value="NB-ARC DOMAIN-CONTAINING PROTEIN-RELATED"/>
    <property type="match status" value="1"/>
</dbReference>
<reference evidence="7" key="1">
    <citation type="submission" date="2018-10" db="EMBL/GenBank/DDBJ databases">
        <title>Population genomic analysis revealed the cold adaptation of white poplar.</title>
        <authorList>
            <person name="Liu Y.-J."/>
        </authorList>
    </citation>
    <scope>NUCLEOTIDE SEQUENCE [LARGE SCALE GENOMIC DNA]</scope>
    <source>
        <strain evidence="7">PAL-ZL1</strain>
    </source>
</reference>
<dbReference type="InterPro" id="IPR002182">
    <property type="entry name" value="NB-ARC"/>
</dbReference>
<protein>
    <submittedName>
        <fullName evidence="7">Uncharacterized protein</fullName>
    </submittedName>
</protein>
<evidence type="ECO:0000259" key="5">
    <source>
        <dbReference type="Pfam" id="PF00931"/>
    </source>
</evidence>
<dbReference type="Gene3D" id="3.80.10.10">
    <property type="entry name" value="Ribonuclease Inhibitor"/>
    <property type="match status" value="3"/>
</dbReference>
<sequence>MGGVGKTTLVKEVGRRAKESQLFDEVLMATLSQNPNVMDIQDRIADSIGLHFDEKTKEGRADRLWQRLKTEKKMLIILDDVWKVINLKEIGIPFGDAHRGCKILLTTRLKDICSYMECQPKVFLSLLSENEAWALFKINAGLHEADSTLNTVAKKVARECQGLPIALVTVGRALRDKSAVEWEVASTEVRNSQFRHMEQIEDYNIPIEDLTRYAVGYGLHQDVESIEDAREKVHVEIKTLKDCCMLLGTETEEHVKMHDLVRDVAIQIASSKEYGFMVKAGIGLKEWPMCSKSFEGCTAISLMGNKVAELPEGLVCPQLKVVLLELDRGLNVPERFFEGMKEIEVLSLKGGCLSLQSLQFSTNLQSLLLMECKCKDLIWLRELQRLKILGFIGCDSIEELPGEMGELKELRLLDVTGCRNLGRIPVNLIGSLKRLEELLIGCYSFKDWDVVGTSREELLKYDIWVLGNGYSELDNEYPTAKTRLYLGEISATSLNAKTFEQLFPTVSQISFRRVEGLENIVLSSDQMTTHGHGSQEDFLQRLEHVKVNGCGDIRTLFPAKWRQALKNLRGVEIKDCISLEEVFELGEADEGSSEEKELSLLSSLTELQLSCLPELRCIWKGLTRYVSHQSLAHLNLDSLDKLTFIFTPSIAQSLPQLETLKIRSCRGLKHLIREHDDESEIIPESLSFPKLKTLLIEYCGQLEYVFPVSVSPSLLNLEQMTVVTSNLKQIFYSGEGDALTRDGIINFPRLRKLSLSNCSFFGPKNFAAQLPSLQELTIDGQEESGNLLAQLQGLTSLEALQLSSLPVPDMRCIWKGLVLRHLTTLVVRKCERLTHVFTGNMIISLVQLKVLEISTCDELEQIIATDIDDGNDQILSGSDLQSLCFPSLCRMEINECNKLTSLFPVAMASGLPKLQILRVSQSSQLLGVFGQDDHASPVNVEKEMVLPDLQELSLEQLPRIVYFSLGCYEFLFPGWRR</sequence>
<dbReference type="InterPro" id="IPR032675">
    <property type="entry name" value="LRR_dom_sf"/>
</dbReference>
<dbReference type="EMBL" id="RCHU01001124">
    <property type="protein sequence ID" value="TKR75476.1"/>
    <property type="molecule type" value="Genomic_DNA"/>
</dbReference>
<keyword evidence="2" id="KW-0547">Nucleotide-binding</keyword>
<comment type="caution">
    <text evidence="7">The sequence shown here is derived from an EMBL/GenBank/DDBJ whole genome shotgun (WGS) entry which is preliminary data.</text>
</comment>
<feature type="domain" description="Disease resistance protein At4g27190-like leucine-rich repeats" evidence="6">
    <location>
        <begin position="749"/>
        <end position="857"/>
    </location>
</feature>
<dbReference type="GO" id="GO:0005524">
    <property type="term" value="F:ATP binding"/>
    <property type="evidence" value="ECO:0007669"/>
    <property type="project" value="UniProtKB-KW"/>
</dbReference>